<evidence type="ECO:0000256" key="5">
    <source>
        <dbReference type="SAM" id="MobiDB-lite"/>
    </source>
</evidence>
<reference evidence="9" key="1">
    <citation type="journal article" date="2015" name="Nat. Genet.">
        <title>The genome and transcriptome of the zoonotic hookworm Ancylostoma ceylanicum identify infection-specific gene families.</title>
        <authorList>
            <person name="Schwarz E.M."/>
            <person name="Hu Y."/>
            <person name="Antoshechkin I."/>
            <person name="Miller M.M."/>
            <person name="Sternberg P.W."/>
            <person name="Aroian R.V."/>
        </authorList>
    </citation>
    <scope>NUCLEOTIDE SEQUENCE</scope>
    <source>
        <strain evidence="9">HY135</strain>
    </source>
</reference>
<evidence type="ECO:0000256" key="1">
    <source>
        <dbReference type="ARBA" id="ARBA00022723"/>
    </source>
</evidence>
<dbReference type="PROSITE" id="PS50115">
    <property type="entry name" value="ARFGAP"/>
    <property type="match status" value="1"/>
</dbReference>
<dbReference type="AlphaFoldDB" id="A0A016S254"/>
<evidence type="ECO:0008006" key="10">
    <source>
        <dbReference type="Google" id="ProtNLM"/>
    </source>
</evidence>
<dbReference type="InterPro" id="IPR038508">
    <property type="entry name" value="ArfGAP_dom_sf"/>
</dbReference>
<evidence type="ECO:0000256" key="3">
    <source>
        <dbReference type="ARBA" id="ARBA00022833"/>
    </source>
</evidence>
<dbReference type="SMART" id="SM00105">
    <property type="entry name" value="ArfGap"/>
    <property type="match status" value="1"/>
</dbReference>
<dbReference type="EMBL" id="JARK01001650">
    <property type="protein sequence ID" value="EYB84536.1"/>
    <property type="molecule type" value="Genomic_DNA"/>
</dbReference>
<feature type="domain" description="PH" evidence="6">
    <location>
        <begin position="161"/>
        <end position="287"/>
    </location>
</feature>
<dbReference type="SMART" id="SM00233">
    <property type="entry name" value="PH"/>
    <property type="match status" value="1"/>
</dbReference>
<dbReference type="InterPro" id="IPR011993">
    <property type="entry name" value="PH-like_dom_sf"/>
</dbReference>
<dbReference type="PROSITE" id="PS50003">
    <property type="entry name" value="PH_DOMAIN"/>
    <property type="match status" value="1"/>
</dbReference>
<keyword evidence="2 4" id="KW-0863">Zinc-finger</keyword>
<dbReference type="STRING" id="53326.A0A016S254"/>
<dbReference type="Gene3D" id="1.10.220.150">
    <property type="entry name" value="Arf GTPase activating protein"/>
    <property type="match status" value="1"/>
</dbReference>
<organism evidence="8 9">
    <name type="scientific">Ancylostoma ceylanicum</name>
    <dbReference type="NCBI Taxonomy" id="53326"/>
    <lineage>
        <taxon>Eukaryota</taxon>
        <taxon>Metazoa</taxon>
        <taxon>Ecdysozoa</taxon>
        <taxon>Nematoda</taxon>
        <taxon>Chromadorea</taxon>
        <taxon>Rhabditida</taxon>
        <taxon>Rhabditina</taxon>
        <taxon>Rhabditomorpha</taxon>
        <taxon>Strongyloidea</taxon>
        <taxon>Ancylostomatidae</taxon>
        <taxon>Ancylostomatinae</taxon>
        <taxon>Ancylostoma</taxon>
    </lineage>
</organism>
<feature type="domain" description="Arf-GAP" evidence="7">
    <location>
        <begin position="330"/>
        <end position="432"/>
    </location>
</feature>
<dbReference type="InterPro" id="IPR001849">
    <property type="entry name" value="PH_domain"/>
</dbReference>
<dbReference type="InterPro" id="IPR037278">
    <property type="entry name" value="ARFGAP/RecO"/>
</dbReference>
<comment type="caution">
    <text evidence="8">The sequence shown here is derived from an EMBL/GenBank/DDBJ whole genome shotgun (WGS) entry which is preliminary data.</text>
</comment>
<evidence type="ECO:0000259" key="7">
    <source>
        <dbReference type="PROSITE" id="PS50115"/>
    </source>
</evidence>
<dbReference type="Proteomes" id="UP000024635">
    <property type="component" value="Unassembled WGS sequence"/>
</dbReference>
<sequence>MDRKQTVALLNKLNLTAHSTFYSFEDLPDTPPAIKVFKRVVPPPTPKTSVYKKISDVSTSSTKSTKSVSGSFSYLAGDAPKFCDETPCVPHPVLSRTSSNSELTSDIITKTKPKLRRRPGMKIVLPKKKTSRFYTPAAEVPVHLPATEMFQHFSGMPPDPDVMMEGYLYKRSSNAFKTWNRRWFQIKDNKLLYSHRSADSEQPTVMEENLMLCLVRPAPSSIDRVGCFELVTPTRHVFLLFTSSLLIFSIPGMLPLEEHTLHESHLLQADSEALCNDWMRALQRTILALHESDEVETHPTSSTKSESKKLNTEGNRKSANMGVPSVPDAATTFEQIRRVPGNERCADCGSEQPKWVSINLGVVLCIECSGVHRSLGVQTSKVRSLTMDSIDPELRDVLLSLGNSQVNAIFLAHLPDKDVVPQPAFDNSSRQV</sequence>
<dbReference type="OrthoDB" id="10070851at2759"/>
<dbReference type="SUPFAM" id="SSF50729">
    <property type="entry name" value="PH domain-like"/>
    <property type="match status" value="1"/>
</dbReference>
<gene>
    <name evidence="8" type="primary">Acey_s0314.g2219</name>
    <name evidence="8" type="ORF">Y032_0314g2219</name>
</gene>
<dbReference type="CDD" id="cd13250">
    <property type="entry name" value="PH_ACAP"/>
    <property type="match status" value="1"/>
</dbReference>
<keyword evidence="9" id="KW-1185">Reference proteome</keyword>
<evidence type="ECO:0000259" key="6">
    <source>
        <dbReference type="PROSITE" id="PS50003"/>
    </source>
</evidence>
<dbReference type="Pfam" id="PF00169">
    <property type="entry name" value="PH"/>
    <property type="match status" value="1"/>
</dbReference>
<proteinExistence type="predicted"/>
<feature type="compositionally biased region" description="Basic and acidic residues" evidence="5">
    <location>
        <begin position="305"/>
        <end position="316"/>
    </location>
</feature>
<evidence type="ECO:0000256" key="2">
    <source>
        <dbReference type="ARBA" id="ARBA00022771"/>
    </source>
</evidence>
<feature type="region of interest" description="Disordered" evidence="5">
    <location>
        <begin position="293"/>
        <end position="326"/>
    </location>
</feature>
<dbReference type="InterPro" id="IPR045258">
    <property type="entry name" value="ACAP1/2/3-like"/>
</dbReference>
<keyword evidence="1" id="KW-0479">Metal-binding</keyword>
<dbReference type="Pfam" id="PF01412">
    <property type="entry name" value="ArfGap"/>
    <property type="match status" value="1"/>
</dbReference>
<dbReference type="GO" id="GO:0008270">
    <property type="term" value="F:zinc ion binding"/>
    <property type="evidence" value="ECO:0007669"/>
    <property type="project" value="UniProtKB-KW"/>
</dbReference>
<accession>A0A016S254</accession>
<evidence type="ECO:0000256" key="4">
    <source>
        <dbReference type="PROSITE-ProRule" id="PRU00288"/>
    </source>
</evidence>
<dbReference type="PANTHER" id="PTHR23180">
    <property type="entry name" value="CENTAURIN/ARF"/>
    <property type="match status" value="1"/>
</dbReference>
<protein>
    <recommendedName>
        <fullName evidence="10">PH domain protein</fullName>
    </recommendedName>
</protein>
<dbReference type="PRINTS" id="PR00405">
    <property type="entry name" value="REVINTRACTNG"/>
</dbReference>
<dbReference type="FunFam" id="2.30.29.30:FF:000384">
    <property type="entry name" value="Uncharacterized protein, isoform A"/>
    <property type="match status" value="1"/>
</dbReference>
<name>A0A016S254_9BILA</name>
<evidence type="ECO:0000313" key="9">
    <source>
        <dbReference type="Proteomes" id="UP000024635"/>
    </source>
</evidence>
<keyword evidence="3" id="KW-0862">Zinc</keyword>
<dbReference type="PANTHER" id="PTHR23180:SF399">
    <property type="entry name" value="BLOWN FUSE, ISOFORM A-RELATED"/>
    <property type="match status" value="1"/>
</dbReference>
<evidence type="ECO:0000313" key="8">
    <source>
        <dbReference type="EMBL" id="EYB84536.1"/>
    </source>
</evidence>
<dbReference type="Gene3D" id="2.30.29.30">
    <property type="entry name" value="Pleckstrin-homology domain (PH domain)/Phosphotyrosine-binding domain (PTB)"/>
    <property type="match status" value="1"/>
</dbReference>
<dbReference type="SUPFAM" id="SSF57863">
    <property type="entry name" value="ArfGap/RecO-like zinc finger"/>
    <property type="match status" value="1"/>
</dbReference>
<dbReference type="InterPro" id="IPR001164">
    <property type="entry name" value="ArfGAP_dom"/>
</dbReference>
<dbReference type="GO" id="GO:0005096">
    <property type="term" value="F:GTPase activator activity"/>
    <property type="evidence" value="ECO:0007669"/>
    <property type="project" value="InterPro"/>
</dbReference>